<dbReference type="OrthoDB" id="3611744at2"/>
<name>A0A1V0UBZ3_STRVN</name>
<dbReference type="AlphaFoldDB" id="A0A1V0UBZ3"/>
<dbReference type="EMBL" id="CP020570">
    <property type="protein sequence ID" value="ARF62590.1"/>
    <property type="molecule type" value="Genomic_DNA"/>
</dbReference>
<evidence type="ECO:0000313" key="1">
    <source>
        <dbReference type="EMBL" id="ARF62590.1"/>
    </source>
</evidence>
<protein>
    <recommendedName>
        <fullName evidence="3">WbqC family protein</fullName>
    </recommendedName>
</protein>
<dbReference type="Pfam" id="PF08889">
    <property type="entry name" value="WbqC"/>
    <property type="match status" value="1"/>
</dbReference>
<reference evidence="1 2" key="1">
    <citation type="submission" date="2017-03" db="EMBL/GenBank/DDBJ databases">
        <title>Complete Genome Sequence of a natural compounds producer, Streptomyces violaceus S21.</title>
        <authorList>
            <person name="Zhong C."/>
            <person name="Zhao Z."/>
            <person name="Fu J."/>
            <person name="Zong G."/>
            <person name="Qin R."/>
            <person name="Cao G."/>
        </authorList>
    </citation>
    <scope>NUCLEOTIDE SEQUENCE [LARGE SCALE GENOMIC DNA]</scope>
    <source>
        <strain evidence="1 2">S21</strain>
    </source>
</reference>
<organism evidence="1 2">
    <name type="scientific">Streptomyces violaceoruber</name>
    <dbReference type="NCBI Taxonomy" id="1935"/>
    <lineage>
        <taxon>Bacteria</taxon>
        <taxon>Bacillati</taxon>
        <taxon>Actinomycetota</taxon>
        <taxon>Actinomycetes</taxon>
        <taxon>Kitasatosporales</taxon>
        <taxon>Streptomycetaceae</taxon>
        <taxon>Streptomyces</taxon>
        <taxon>Streptomyces violaceoruber group</taxon>
    </lineage>
</organism>
<dbReference type="InterPro" id="IPR014985">
    <property type="entry name" value="WbqC"/>
</dbReference>
<dbReference type="KEGG" id="svu:B1H20_15185"/>
<dbReference type="STRING" id="1935.B1H20_15185"/>
<proteinExistence type="predicted"/>
<dbReference type="RefSeq" id="WP_030295306.1">
    <property type="nucleotide sequence ID" value="NZ_CP020570.1"/>
</dbReference>
<gene>
    <name evidence="1" type="ORF">B1H20_15185</name>
</gene>
<evidence type="ECO:0008006" key="3">
    <source>
        <dbReference type="Google" id="ProtNLM"/>
    </source>
</evidence>
<accession>A0A1V0UBZ3</accession>
<sequence>MPRLTTLAKLFASDHWIVLDDVQFARRDYQHRARIATLDGLGPNRWLTIPTHRPSGRATLIRDTLIADPATARRRASSILRQQYGPSPHWPAVDRALQPVWNAFDTGRVAPVATASTRALLELLGWRGQIFTSSALRARTGRSERLADLADATGARAYLCGTGGMTYLDHAPFTELGVAVVPFLSPATGMWASGRQVSALRALAFRGPDAVGARFRALAFAHDALGCAA</sequence>
<dbReference type="Proteomes" id="UP000192445">
    <property type="component" value="Chromosome"/>
</dbReference>
<evidence type="ECO:0000313" key="2">
    <source>
        <dbReference type="Proteomes" id="UP000192445"/>
    </source>
</evidence>